<dbReference type="InterPro" id="IPR048089">
    <property type="entry name" value="McdA"/>
</dbReference>
<dbReference type="EMBL" id="WVUD01000066">
    <property type="protein sequence ID" value="MYL85220.1"/>
    <property type="molecule type" value="Genomic_DNA"/>
</dbReference>
<dbReference type="Proteomes" id="UP000482487">
    <property type="component" value="Unassembled WGS sequence"/>
</dbReference>
<dbReference type="PANTHER" id="PTHR13696">
    <property type="entry name" value="P-LOOP CONTAINING NUCLEOSIDE TRIPHOSPHATE HYDROLASE"/>
    <property type="match status" value="1"/>
</dbReference>
<proteinExistence type="predicted"/>
<name>A0A7C9IVX8_9BACT</name>
<feature type="domain" description="CobQ/CobB/MinD/ParA nucleotide binding" evidence="1">
    <location>
        <begin position="3"/>
        <end position="184"/>
    </location>
</feature>
<dbReference type="CDD" id="cd02042">
    <property type="entry name" value="ParAB_family"/>
    <property type="match status" value="1"/>
</dbReference>
<dbReference type="InterPro" id="IPR027417">
    <property type="entry name" value="P-loop_NTPase"/>
</dbReference>
<dbReference type="NCBIfam" id="NF041546">
    <property type="entry name" value="ParA_partition"/>
    <property type="match status" value="1"/>
</dbReference>
<evidence type="ECO:0000313" key="2">
    <source>
        <dbReference type="EMBL" id="MYL85220.1"/>
    </source>
</evidence>
<gene>
    <name evidence="2" type="ORF">GTA51_19160</name>
</gene>
<dbReference type="RefSeq" id="WP_160963987.1">
    <property type="nucleotide sequence ID" value="NZ_WVUD01000066.1"/>
</dbReference>
<dbReference type="PANTHER" id="PTHR13696:SF96">
    <property type="entry name" value="COBQ_COBB_MIND_PARA NUCLEOTIDE BINDING DOMAIN-CONTAINING PROTEIN"/>
    <property type="match status" value="1"/>
</dbReference>
<protein>
    <submittedName>
        <fullName evidence="2">AAA family ATPase</fullName>
    </submittedName>
</protein>
<dbReference type="InterPro" id="IPR002586">
    <property type="entry name" value="CobQ/CobB/MinD/ParA_Nub-bd_dom"/>
</dbReference>
<organism evidence="2 3">
    <name type="scientific">Solidesulfovibrio aerotolerans</name>
    <dbReference type="NCBI Taxonomy" id="295255"/>
    <lineage>
        <taxon>Bacteria</taxon>
        <taxon>Pseudomonadati</taxon>
        <taxon>Thermodesulfobacteriota</taxon>
        <taxon>Desulfovibrionia</taxon>
        <taxon>Desulfovibrionales</taxon>
        <taxon>Desulfovibrionaceae</taxon>
        <taxon>Solidesulfovibrio</taxon>
    </lineage>
</organism>
<dbReference type="PIRSF" id="PIRSF009320">
    <property type="entry name" value="Nuc_binding_HP_1000"/>
    <property type="match status" value="1"/>
</dbReference>
<dbReference type="SUPFAM" id="SSF52540">
    <property type="entry name" value="P-loop containing nucleoside triphosphate hydrolases"/>
    <property type="match status" value="1"/>
</dbReference>
<keyword evidence="3" id="KW-1185">Reference proteome</keyword>
<evidence type="ECO:0000259" key="1">
    <source>
        <dbReference type="Pfam" id="PF01656"/>
    </source>
</evidence>
<dbReference type="AlphaFoldDB" id="A0A7C9IVX8"/>
<comment type="caution">
    <text evidence="2">The sequence shown here is derived from an EMBL/GenBank/DDBJ whole genome shotgun (WGS) entry which is preliminary data.</text>
</comment>
<dbReference type="InterPro" id="IPR050678">
    <property type="entry name" value="DNA_Partitioning_ATPase"/>
</dbReference>
<evidence type="ECO:0000313" key="3">
    <source>
        <dbReference type="Proteomes" id="UP000482487"/>
    </source>
</evidence>
<accession>A0A7C9IVX8</accession>
<dbReference type="Pfam" id="PF01656">
    <property type="entry name" value="CbiA"/>
    <property type="match status" value="1"/>
</dbReference>
<sequence length="207" mass="22167">MIIALLNQKGGVGKTTLAVHLAEVLSRLDKSVLLVDADPQGSALDWAANRPDNPPFPVIGLPKPTLHRELPAIAKNHDFVLIDGPPRVNELARAAIMASDVVLIPVQPSPFDVWAAKEIVDLLREASTFKENLKSAFVINRKIVNTAIGRDVVEALSSYPVPVLKTSIGQRVAFAESAAQGLTVLHTDPSGPASQEIVSLAKELLEL</sequence>
<reference evidence="2 3" key="1">
    <citation type="submission" date="2020-01" db="EMBL/GenBank/DDBJ databases">
        <title>Genome sequence of Desulfovibrio aerotolerans DSM 16695(T).</title>
        <authorList>
            <person name="Karnachuk O."/>
            <person name="Avakyan M."/>
            <person name="Mardanov A."/>
            <person name="Kadnikov V."/>
            <person name="Ravin N."/>
        </authorList>
    </citation>
    <scope>NUCLEOTIDE SEQUENCE [LARGE SCALE GENOMIC DNA]</scope>
    <source>
        <strain evidence="2 3">DSM 16695</strain>
    </source>
</reference>
<dbReference type="Gene3D" id="3.40.50.300">
    <property type="entry name" value="P-loop containing nucleotide triphosphate hydrolases"/>
    <property type="match status" value="1"/>
</dbReference>
<dbReference type="OrthoDB" id="9785810at2"/>